<dbReference type="STRING" id="33007.HMPREF3198_01443"/>
<evidence type="ECO:0000313" key="8">
    <source>
        <dbReference type="Proteomes" id="UP000235122"/>
    </source>
</evidence>
<feature type="transmembrane region" description="Helical" evidence="6">
    <location>
        <begin position="51"/>
        <end position="70"/>
    </location>
</feature>
<feature type="transmembrane region" description="Helical" evidence="6">
    <location>
        <begin position="372"/>
        <end position="391"/>
    </location>
</feature>
<dbReference type="GeneID" id="35867711"/>
<accession>A0A2I1INU3</accession>
<feature type="transmembrane region" description="Helical" evidence="6">
    <location>
        <begin position="110"/>
        <end position="130"/>
    </location>
</feature>
<evidence type="ECO:0000313" key="7">
    <source>
        <dbReference type="EMBL" id="PKY72795.1"/>
    </source>
</evidence>
<dbReference type="RefSeq" id="WP_024330984.1">
    <property type="nucleotide sequence ID" value="NZ_JASOXK010000002.1"/>
</dbReference>
<feature type="transmembrane region" description="Helical" evidence="6">
    <location>
        <begin position="277"/>
        <end position="304"/>
    </location>
</feature>
<dbReference type="Proteomes" id="UP000235122">
    <property type="component" value="Unassembled WGS sequence"/>
</dbReference>
<evidence type="ECO:0000256" key="3">
    <source>
        <dbReference type="ARBA" id="ARBA00022692"/>
    </source>
</evidence>
<evidence type="ECO:0000256" key="5">
    <source>
        <dbReference type="ARBA" id="ARBA00023136"/>
    </source>
</evidence>
<dbReference type="EMBL" id="PKKO01000002">
    <property type="protein sequence ID" value="PKY72795.1"/>
    <property type="molecule type" value="Genomic_DNA"/>
</dbReference>
<dbReference type="GO" id="GO:0005886">
    <property type="term" value="C:plasma membrane"/>
    <property type="evidence" value="ECO:0007669"/>
    <property type="project" value="UniProtKB-SubCell"/>
</dbReference>
<feature type="transmembrane region" description="Helical" evidence="6">
    <location>
        <begin position="343"/>
        <end position="366"/>
    </location>
</feature>
<protein>
    <recommendedName>
        <fullName evidence="9">Polysaccharide biosynthesis protein</fullName>
    </recommendedName>
</protein>
<dbReference type="PANTHER" id="PTHR30250:SF11">
    <property type="entry name" value="O-ANTIGEN TRANSPORTER-RELATED"/>
    <property type="match status" value="1"/>
</dbReference>
<reference evidence="7 8" key="1">
    <citation type="submission" date="2017-12" db="EMBL/GenBank/DDBJ databases">
        <title>Phylogenetic diversity of female urinary microbiome.</title>
        <authorList>
            <person name="Thomas-White K."/>
            <person name="Wolfe A.J."/>
        </authorList>
    </citation>
    <scope>NUCLEOTIDE SEQUENCE [LARGE SCALE GENOMIC DNA]</scope>
    <source>
        <strain evidence="7 8">UMB0402</strain>
    </source>
</reference>
<keyword evidence="5 6" id="KW-0472">Membrane</keyword>
<keyword evidence="3 6" id="KW-0812">Transmembrane</keyword>
<gene>
    <name evidence="7" type="ORF">CYJ19_03910</name>
</gene>
<keyword evidence="4 6" id="KW-1133">Transmembrane helix</keyword>
<comment type="subcellular location">
    <subcellularLocation>
        <location evidence="1">Cell membrane</location>
        <topology evidence="1">Multi-pass membrane protein</topology>
    </subcellularLocation>
</comment>
<name>A0A2I1INU3_9ACTO</name>
<proteinExistence type="predicted"/>
<feature type="transmembrane region" description="Helical" evidence="6">
    <location>
        <begin position="142"/>
        <end position="162"/>
    </location>
</feature>
<organism evidence="7 8">
    <name type="scientific">Winkia neuii</name>
    <dbReference type="NCBI Taxonomy" id="33007"/>
    <lineage>
        <taxon>Bacteria</taxon>
        <taxon>Bacillati</taxon>
        <taxon>Actinomycetota</taxon>
        <taxon>Actinomycetes</taxon>
        <taxon>Actinomycetales</taxon>
        <taxon>Actinomycetaceae</taxon>
        <taxon>Winkia</taxon>
    </lineage>
</organism>
<evidence type="ECO:0008006" key="9">
    <source>
        <dbReference type="Google" id="ProtNLM"/>
    </source>
</evidence>
<dbReference type="PANTHER" id="PTHR30250">
    <property type="entry name" value="PST FAMILY PREDICTED COLANIC ACID TRANSPORTER"/>
    <property type="match status" value="1"/>
</dbReference>
<feature type="transmembrane region" description="Helical" evidence="6">
    <location>
        <begin position="82"/>
        <end position="104"/>
    </location>
</feature>
<dbReference type="InterPro" id="IPR050833">
    <property type="entry name" value="Poly_Biosynth_Transport"/>
</dbReference>
<evidence type="ECO:0000256" key="2">
    <source>
        <dbReference type="ARBA" id="ARBA00022475"/>
    </source>
</evidence>
<keyword evidence="8" id="KW-1185">Reference proteome</keyword>
<evidence type="ECO:0000256" key="4">
    <source>
        <dbReference type="ARBA" id="ARBA00022989"/>
    </source>
</evidence>
<feature type="transmembrane region" description="Helical" evidence="6">
    <location>
        <begin position="12"/>
        <end position="31"/>
    </location>
</feature>
<evidence type="ECO:0000256" key="6">
    <source>
        <dbReference type="SAM" id="Phobius"/>
    </source>
</evidence>
<feature type="transmembrane region" description="Helical" evidence="6">
    <location>
        <begin position="316"/>
        <end position="336"/>
    </location>
</feature>
<evidence type="ECO:0000256" key="1">
    <source>
        <dbReference type="ARBA" id="ARBA00004651"/>
    </source>
</evidence>
<comment type="caution">
    <text evidence="7">The sequence shown here is derived from an EMBL/GenBank/DDBJ whole genome shotgun (WGS) entry which is preliminary data.</text>
</comment>
<dbReference type="Pfam" id="PF13440">
    <property type="entry name" value="Polysacc_synt_3"/>
    <property type="match status" value="1"/>
</dbReference>
<feature type="transmembrane region" description="Helical" evidence="6">
    <location>
        <begin position="168"/>
        <end position="187"/>
    </location>
</feature>
<sequence>MKLRNSILSKTLLSSYGMAIQGVARFGYTWLIANFMGPEEVGGVNTVLSLAVYAALFWPQGAAVAAANYFSQTDLYESGRQVLVRTTSIALLASAFIGAIIAHILLGNVATTICSFLLVGAYGAYVFTRGSLLGKDRIDRAALWDTISSIAAIGLLVAAVLGKLHWALLLPLALGYGLFAAVNWPRAGTVGRSLPKAAVVGFVRDNSLAALANGGLLPATMVLVRAFDSATTAGTFAVAISLATPVNLFSQALNQVLVPHLSKIKDPAAAKAAQRHLFFLSAAFLIPLHLLLIAVSPWLVSLFFGTRYAAGTLPMQILLAIVMLISLTCVPSAYLVTTGRQKIYAKICLAAFAIGTVLLAILSPLLGQSGSLIGYAVGAGGGAVAVIVGAFRSAAA</sequence>
<dbReference type="AlphaFoldDB" id="A0A2I1INU3"/>
<keyword evidence="2" id="KW-1003">Cell membrane</keyword>